<dbReference type="OrthoDB" id="9893446at2759"/>
<dbReference type="EMBL" id="BEZZ01000248">
    <property type="protein sequence ID" value="GCC29392.1"/>
    <property type="molecule type" value="Genomic_DNA"/>
</dbReference>
<dbReference type="GO" id="GO:0000776">
    <property type="term" value="C:kinetochore"/>
    <property type="evidence" value="ECO:0007669"/>
    <property type="project" value="InterPro"/>
</dbReference>
<accession>A0A401SG39</accession>
<keyword evidence="3" id="KW-1185">Reference proteome</keyword>
<proteinExistence type="predicted"/>
<dbReference type="OMA" id="AIDWCPA"/>
<dbReference type="AlphaFoldDB" id="A0A401SG39"/>
<keyword evidence="1" id="KW-0175">Coiled coil</keyword>
<reference evidence="2 3" key="1">
    <citation type="journal article" date="2018" name="Nat. Ecol. Evol.">
        <title>Shark genomes provide insights into elasmobranch evolution and the origin of vertebrates.</title>
        <authorList>
            <person name="Hara Y"/>
            <person name="Yamaguchi K"/>
            <person name="Onimaru K"/>
            <person name="Kadota M"/>
            <person name="Koyanagi M"/>
            <person name="Keeley SD"/>
            <person name="Tatsumi K"/>
            <person name="Tanaka K"/>
            <person name="Motone F"/>
            <person name="Kageyama Y"/>
            <person name="Nozu R"/>
            <person name="Adachi N"/>
            <person name="Nishimura O"/>
            <person name="Nakagawa R"/>
            <person name="Tanegashima C"/>
            <person name="Kiyatake I"/>
            <person name="Matsumoto R"/>
            <person name="Murakumo K"/>
            <person name="Nishida K"/>
            <person name="Terakita A"/>
            <person name="Kuratani S"/>
            <person name="Sato K"/>
            <person name="Hyodo S Kuraku.S."/>
        </authorList>
    </citation>
    <scope>NUCLEOTIDE SEQUENCE [LARGE SCALE GENOMIC DNA]</scope>
</reference>
<name>A0A401SG39_CHIPU</name>
<dbReference type="InterPro" id="IPR029092">
    <property type="entry name" value="Zwint-1"/>
</dbReference>
<evidence type="ECO:0000313" key="3">
    <source>
        <dbReference type="Proteomes" id="UP000287033"/>
    </source>
</evidence>
<feature type="coiled-coil region" evidence="1">
    <location>
        <begin position="88"/>
        <end position="171"/>
    </location>
</feature>
<dbReference type="Proteomes" id="UP000287033">
    <property type="component" value="Unassembled WGS sequence"/>
</dbReference>
<evidence type="ECO:0000256" key="1">
    <source>
        <dbReference type="SAM" id="Coils"/>
    </source>
</evidence>
<dbReference type="PANTHER" id="PTHR31504">
    <property type="entry name" value="ZW10 INTERACTOR ZWINT"/>
    <property type="match status" value="1"/>
</dbReference>
<organism evidence="2 3">
    <name type="scientific">Chiloscyllium punctatum</name>
    <name type="common">Brownbanded bambooshark</name>
    <name type="synonym">Hemiscyllium punctatum</name>
    <dbReference type="NCBI Taxonomy" id="137246"/>
    <lineage>
        <taxon>Eukaryota</taxon>
        <taxon>Metazoa</taxon>
        <taxon>Chordata</taxon>
        <taxon>Craniata</taxon>
        <taxon>Vertebrata</taxon>
        <taxon>Chondrichthyes</taxon>
        <taxon>Elasmobranchii</taxon>
        <taxon>Galeomorphii</taxon>
        <taxon>Galeoidea</taxon>
        <taxon>Orectolobiformes</taxon>
        <taxon>Hemiscylliidae</taxon>
        <taxon>Chiloscyllium</taxon>
    </lineage>
</organism>
<sequence length="402" mass="46787">MLQFEMAEREGGETLVDKARDLLKEAEAVKRIHADNESLSEEGAAVVQHAIGFRRNQKMMFRQLKTCALFLDMVKNNDAKEIKERTQQQDIQKKLNEMRQKWKSLKAECRVQDEELQNISTILWKFQALEEKQQALREAMKLYEAKKQQLEEALQQRKLQLQEERKLTLAEEKIKIQQAIEECSSCISRCHTSIQQAEQTIQLLAKEGDYNEGVHPCDFHTLSQFYETIRKQSGMKVLSVAENQIMLEFDPQVLIPKTQLSPLVLTVTWTMDRRVKLETNCAFLDLCEMDTVDLPNLTAEIWKRYMSQAELWGEIQQLQNRYAIDWLEDERKLKFLQLIAGSSSNIVCTLYVEHGYPGNGEVKLSSIQENNKPIDTVIKPPQDKPSLSNWLEYLNTLECWKG</sequence>
<evidence type="ECO:0000313" key="2">
    <source>
        <dbReference type="EMBL" id="GCC29392.1"/>
    </source>
</evidence>
<protein>
    <submittedName>
        <fullName evidence="2">Uncharacterized protein</fullName>
    </submittedName>
</protein>
<comment type="caution">
    <text evidence="2">The sequence shown here is derived from an EMBL/GenBank/DDBJ whole genome shotgun (WGS) entry which is preliminary data.</text>
</comment>
<dbReference type="PANTHER" id="PTHR31504:SF1">
    <property type="entry name" value="ZW10 INTERACTOR"/>
    <property type="match status" value="1"/>
</dbReference>
<gene>
    <name evidence="2" type="ORF">chiPu_0007834</name>
</gene>
<dbReference type="STRING" id="137246.A0A401SG39"/>